<proteinExistence type="inferred from homology"/>
<protein>
    <submittedName>
        <fullName evidence="4">Uncharacterized protein</fullName>
    </submittedName>
</protein>
<evidence type="ECO:0000256" key="2">
    <source>
        <dbReference type="ARBA" id="ARBA00023002"/>
    </source>
</evidence>
<dbReference type="SUPFAM" id="SSF51735">
    <property type="entry name" value="NAD(P)-binding Rossmann-fold domains"/>
    <property type="match status" value="1"/>
</dbReference>
<dbReference type="InterPro" id="IPR002347">
    <property type="entry name" value="SDR_fam"/>
</dbReference>
<evidence type="ECO:0000256" key="3">
    <source>
        <dbReference type="SAM" id="MobiDB-lite"/>
    </source>
</evidence>
<organism evidence="4 5">
    <name type="scientific">Seiridium unicorne</name>
    <dbReference type="NCBI Taxonomy" id="138068"/>
    <lineage>
        <taxon>Eukaryota</taxon>
        <taxon>Fungi</taxon>
        <taxon>Dikarya</taxon>
        <taxon>Ascomycota</taxon>
        <taxon>Pezizomycotina</taxon>
        <taxon>Sordariomycetes</taxon>
        <taxon>Xylariomycetidae</taxon>
        <taxon>Amphisphaeriales</taxon>
        <taxon>Sporocadaceae</taxon>
        <taxon>Seiridium</taxon>
    </lineage>
</organism>
<name>A0ABR2VGQ6_9PEZI</name>
<evidence type="ECO:0000313" key="4">
    <source>
        <dbReference type="EMBL" id="KAK9426113.1"/>
    </source>
</evidence>
<keyword evidence="5" id="KW-1185">Reference proteome</keyword>
<evidence type="ECO:0000313" key="5">
    <source>
        <dbReference type="Proteomes" id="UP001408356"/>
    </source>
</evidence>
<gene>
    <name evidence="4" type="ORF">SUNI508_12567</name>
</gene>
<dbReference type="EMBL" id="JARVKF010000005">
    <property type="protein sequence ID" value="KAK9426113.1"/>
    <property type="molecule type" value="Genomic_DNA"/>
</dbReference>
<feature type="region of interest" description="Disordered" evidence="3">
    <location>
        <begin position="1"/>
        <end position="20"/>
    </location>
</feature>
<comment type="similarity">
    <text evidence="1">Belongs to the short-chain dehydrogenases/reductases (SDR) family.</text>
</comment>
<comment type="caution">
    <text evidence="4">The sequence shown here is derived from an EMBL/GenBank/DDBJ whole genome shotgun (WGS) entry which is preliminary data.</text>
</comment>
<evidence type="ECO:0000256" key="1">
    <source>
        <dbReference type="ARBA" id="ARBA00006484"/>
    </source>
</evidence>
<dbReference type="PANTHER" id="PTHR24320:SF272">
    <property type="entry name" value="NAD(P)-BINDING ROSSMANN-FOLD SUPERFAMILY PROTEIN"/>
    <property type="match status" value="1"/>
</dbReference>
<keyword evidence="2" id="KW-0560">Oxidoreductase</keyword>
<sequence length="334" mass="35993">MSRYAEAHKTPNGPGDARPTALQIVKDEGREGNMKDKVFLVTGCSSGLGVETGRALAATGGRVFMFVRSLDKGQAACESFLEPGRVELIQCDISSLASVRSAAEEFRSKSGGVLNVLVCNAAVMSIPKREVTADGFEMHLATNYLGHFLLFWLLQDLLLKSSTSGFDSRLVHVSSASHHVGEIDFDDVNLTKEGAYGPKEAYGQSKLAQIYMANQVDRLYGSRGIHALSLMPGGISTGLSRHIPAAIVEKIMAGSDFLQKWFKSPEQGAATTLIAALGEEWEGKGGVYLENCVPAKSEPLVPTVMGVKDFAFDEAKEEKLWKYTLEALGLEGQA</sequence>
<dbReference type="Gene3D" id="3.40.50.720">
    <property type="entry name" value="NAD(P)-binding Rossmann-like Domain"/>
    <property type="match status" value="1"/>
</dbReference>
<accession>A0ABR2VGQ6</accession>
<reference evidence="4 5" key="1">
    <citation type="journal article" date="2024" name="J. Plant Pathol.">
        <title>Sequence and assembly of the genome of Seiridium unicorne, isolate CBS 538.82, causal agent of cypress canker disease.</title>
        <authorList>
            <person name="Scali E."/>
            <person name="Rocca G.D."/>
            <person name="Danti R."/>
            <person name="Garbelotto M."/>
            <person name="Barberini S."/>
            <person name="Baroncelli R."/>
            <person name="Emiliani G."/>
        </authorList>
    </citation>
    <scope>NUCLEOTIDE SEQUENCE [LARGE SCALE GENOMIC DNA]</scope>
    <source>
        <strain evidence="4 5">BM-138-508</strain>
    </source>
</reference>
<dbReference type="Proteomes" id="UP001408356">
    <property type="component" value="Unassembled WGS sequence"/>
</dbReference>
<dbReference type="PRINTS" id="PR00081">
    <property type="entry name" value="GDHRDH"/>
</dbReference>
<dbReference type="Pfam" id="PF00106">
    <property type="entry name" value="adh_short"/>
    <property type="match status" value="1"/>
</dbReference>
<dbReference type="InterPro" id="IPR036291">
    <property type="entry name" value="NAD(P)-bd_dom_sf"/>
</dbReference>
<dbReference type="PANTHER" id="PTHR24320">
    <property type="entry name" value="RETINOL DEHYDROGENASE"/>
    <property type="match status" value="1"/>
</dbReference>